<dbReference type="FunFam" id="1.25.40.800:FF:000001">
    <property type="entry name" value="CCR4-NOT transcription complex subunit 1"/>
    <property type="match status" value="1"/>
</dbReference>
<protein>
    <recommendedName>
        <fullName evidence="1">CCR4-Not complex component Not1 C-terminal domain-containing protein</fullName>
    </recommendedName>
</protein>
<dbReference type="PANTHER" id="PTHR13162:SF8">
    <property type="entry name" value="CCR4-NOT TRANSCRIPTION COMPLEX SUBUNIT 1"/>
    <property type="match status" value="1"/>
</dbReference>
<dbReference type="GO" id="GO:0017148">
    <property type="term" value="P:negative regulation of translation"/>
    <property type="evidence" value="ECO:0007669"/>
    <property type="project" value="InterPro"/>
</dbReference>
<keyword evidence="3" id="KW-1185">Reference proteome</keyword>
<feature type="domain" description="CCR4-Not complex component Not1 C-terminal" evidence="1">
    <location>
        <begin position="195"/>
        <end position="540"/>
    </location>
</feature>
<feature type="non-terminal residue" evidence="2">
    <location>
        <position position="1"/>
    </location>
</feature>
<accession>A0A816G4X2</accession>
<dbReference type="AlphaFoldDB" id="A0A816G4X2"/>
<dbReference type="Proteomes" id="UP000663828">
    <property type="component" value="Unassembled WGS sequence"/>
</dbReference>
<name>A0A816G4X2_ADIRI</name>
<organism evidence="2 3">
    <name type="scientific">Adineta ricciae</name>
    <name type="common">Rotifer</name>
    <dbReference type="NCBI Taxonomy" id="249248"/>
    <lineage>
        <taxon>Eukaryota</taxon>
        <taxon>Metazoa</taxon>
        <taxon>Spiralia</taxon>
        <taxon>Gnathifera</taxon>
        <taxon>Rotifera</taxon>
        <taxon>Eurotatoria</taxon>
        <taxon>Bdelloidea</taxon>
        <taxon>Adinetida</taxon>
        <taxon>Adinetidae</taxon>
        <taxon>Adineta</taxon>
    </lineage>
</organism>
<proteinExistence type="predicted"/>
<sequence length="562" mass="64644">INNGMKYLSIDDIETATIVNKAKGILNDWVVLTMTQTNRITQQQAFPEFFNQMTHQGIFRSDDTIAKFLRTTIQLCVNNVYDVIRQSSSAVAQQQPQYIRCHQGIDSLCRFLYLLTTQTSDNNNYATRIHLINCILGLIAALCFLDHEEQGDHFHPLAYQRILLNLFQESTNAVTLNTSSSTSNVENPLPNDPVMYYIYLAFTNCLHLLRPQRVTGFAFAWLEIVAHRTFMSRFLLSGGRFTRHIQNMYSLLLVDALRLVAPFIRSGENTPSFQAYYKGILKTFMLLLHDFPEFLCEHYYEFCDSLPLISHQLRNIILSSFPKHIRCPDPFKVNIKIDMLNDISTTPTISYNYSMNIQPAKFKSNLDSYLRTRSPVTFLSELRSYLQQGSDPGSHYNIRMLNALVLYVATQALSTINNKQPLMSSITHTAHMDIFQNLAVDLDTEGRYLFLNAMANHLRYPNTHTHYFSYTILYLFAEANSEALQEQIVRVLLERLVANRPHPWGLLVTFLELVRNPNLKLWSREFMSISPDVKRLLATLTHGFPQFPTSPISAQQPAIVKP</sequence>
<gene>
    <name evidence="2" type="ORF">XAT740_LOCUS58419</name>
</gene>
<dbReference type="InterPro" id="IPR040398">
    <property type="entry name" value="Not1"/>
</dbReference>
<evidence type="ECO:0000259" key="1">
    <source>
        <dbReference type="Pfam" id="PF04054"/>
    </source>
</evidence>
<dbReference type="InterPro" id="IPR007196">
    <property type="entry name" value="CCR4-Not_Not1_C"/>
</dbReference>
<dbReference type="GO" id="GO:0000288">
    <property type="term" value="P:nuclear-transcribed mRNA catabolic process, deadenylation-dependent decay"/>
    <property type="evidence" value="ECO:0007669"/>
    <property type="project" value="TreeGrafter"/>
</dbReference>
<dbReference type="EMBL" id="CAJNOR010012760">
    <property type="protein sequence ID" value="CAF1669627.1"/>
    <property type="molecule type" value="Genomic_DNA"/>
</dbReference>
<evidence type="ECO:0000313" key="2">
    <source>
        <dbReference type="EMBL" id="CAF1669627.1"/>
    </source>
</evidence>
<comment type="caution">
    <text evidence="2">The sequence shown here is derived from an EMBL/GenBank/DDBJ whole genome shotgun (WGS) entry which is preliminary data.</text>
</comment>
<dbReference type="Pfam" id="PF04054">
    <property type="entry name" value="Not1"/>
    <property type="match status" value="1"/>
</dbReference>
<dbReference type="PANTHER" id="PTHR13162">
    <property type="entry name" value="CCR4-NOT TRANSCRIPTION COMPLEX"/>
    <property type="match status" value="1"/>
</dbReference>
<dbReference type="Gene3D" id="1.25.40.800">
    <property type="match status" value="1"/>
</dbReference>
<reference evidence="2" key="1">
    <citation type="submission" date="2021-02" db="EMBL/GenBank/DDBJ databases">
        <authorList>
            <person name="Nowell W R."/>
        </authorList>
    </citation>
    <scope>NUCLEOTIDE SEQUENCE</scope>
</reference>
<dbReference type="GO" id="GO:0060090">
    <property type="term" value="F:molecular adaptor activity"/>
    <property type="evidence" value="ECO:0007669"/>
    <property type="project" value="TreeGrafter"/>
</dbReference>
<dbReference type="Gene3D" id="1.25.40.790">
    <property type="match status" value="1"/>
</dbReference>
<dbReference type="GO" id="GO:0030015">
    <property type="term" value="C:CCR4-NOT core complex"/>
    <property type="evidence" value="ECO:0007669"/>
    <property type="project" value="InterPro"/>
</dbReference>
<evidence type="ECO:0000313" key="3">
    <source>
        <dbReference type="Proteomes" id="UP000663828"/>
    </source>
</evidence>
<dbReference type="GO" id="GO:0000932">
    <property type="term" value="C:P-body"/>
    <property type="evidence" value="ECO:0007669"/>
    <property type="project" value="TreeGrafter"/>
</dbReference>